<dbReference type="AlphaFoldDB" id="A0A3D8R9I7"/>
<proteinExistence type="predicted"/>
<sequence>MPSSTSATWPNFTPRWGRLPIEQYLIRHWNHSSPEPNNQQRLRLIHAYIHLDKVPQEWDPTDFGEAWYEPDPNDTNRAFGPTRIPTDTEIEVILRPWRSHDLRKRAWEIWCGRDRGYPVMLRTYYDGEEGGAKFTEYTRVSETYHAVTDCLALCDAQLFNFGSEWRRVFDILPEIAGCRGHQTDYDASDINNVVGIGRRLSAYYPRRPDRDMLEDDYAELEDEIENSKAECPDWKENPDILLEPGDTAIRSLLRTATISWVIVVDEKAFRTDELLVIYFDMYQDVTVEGRLGLDQGYLDEMLMRWEDGGRPLGFVMENGTVGERYRLSNESGRRFFRLSDDYEHQAGDAKLQQEGND</sequence>
<dbReference type="GeneID" id="38118432"/>
<dbReference type="STRING" id="1810919.A0A3D8R9I7"/>
<protein>
    <submittedName>
        <fullName evidence="2">Uncharacterized protein</fullName>
    </submittedName>
</protein>
<gene>
    <name evidence="2" type="ORF">DSM5745_08062</name>
</gene>
<accession>A0A3D8R9I7</accession>
<dbReference type="EMBL" id="PVWQ01000010">
    <property type="protein sequence ID" value="RDW70551.1"/>
    <property type="molecule type" value="Genomic_DNA"/>
</dbReference>
<evidence type="ECO:0000313" key="2">
    <source>
        <dbReference type="EMBL" id="RDW70551.1"/>
    </source>
</evidence>
<feature type="coiled-coil region" evidence="1">
    <location>
        <begin position="210"/>
        <end position="237"/>
    </location>
</feature>
<keyword evidence="1" id="KW-0175">Coiled coil</keyword>
<reference evidence="2 3" key="1">
    <citation type="journal article" date="2018" name="IMA Fungus">
        <title>IMA Genome-F 9: Draft genome sequence of Annulohypoxylon stygium, Aspergillus mulundensis, Berkeleyomyces basicola (syn. Thielaviopsis basicola), Ceratocystis smalleyi, two Cercospora beticola strains, Coleophoma cylindrospora, Fusarium fracticaudum, Phialophora cf. hyalina, and Morchella septimelata.</title>
        <authorList>
            <person name="Wingfield B.D."/>
            <person name="Bills G.F."/>
            <person name="Dong Y."/>
            <person name="Huang W."/>
            <person name="Nel W.J."/>
            <person name="Swalarsk-Parry B.S."/>
            <person name="Vaghefi N."/>
            <person name="Wilken P.M."/>
            <person name="An Z."/>
            <person name="de Beer Z.W."/>
            <person name="De Vos L."/>
            <person name="Chen L."/>
            <person name="Duong T.A."/>
            <person name="Gao Y."/>
            <person name="Hammerbacher A."/>
            <person name="Kikkert J.R."/>
            <person name="Li Y."/>
            <person name="Li H."/>
            <person name="Li K."/>
            <person name="Li Q."/>
            <person name="Liu X."/>
            <person name="Ma X."/>
            <person name="Naidoo K."/>
            <person name="Pethybridge S.J."/>
            <person name="Sun J."/>
            <person name="Steenkamp E.T."/>
            <person name="van der Nest M.A."/>
            <person name="van Wyk S."/>
            <person name="Wingfield M.J."/>
            <person name="Xiong C."/>
            <person name="Yue Q."/>
            <person name="Zhang X."/>
        </authorList>
    </citation>
    <scope>NUCLEOTIDE SEQUENCE [LARGE SCALE GENOMIC DNA]</scope>
    <source>
        <strain evidence="2 3">DSM 5745</strain>
    </source>
</reference>
<evidence type="ECO:0000313" key="3">
    <source>
        <dbReference type="Proteomes" id="UP000256690"/>
    </source>
</evidence>
<dbReference type="RefSeq" id="XP_026601082.1">
    <property type="nucleotide sequence ID" value="XM_026750078.1"/>
</dbReference>
<keyword evidence="3" id="KW-1185">Reference proteome</keyword>
<name>A0A3D8R9I7_9EURO</name>
<comment type="caution">
    <text evidence="2">The sequence shown here is derived from an EMBL/GenBank/DDBJ whole genome shotgun (WGS) entry which is preliminary data.</text>
</comment>
<evidence type="ECO:0000256" key="1">
    <source>
        <dbReference type="SAM" id="Coils"/>
    </source>
</evidence>
<organism evidence="2 3">
    <name type="scientific">Aspergillus mulundensis</name>
    <dbReference type="NCBI Taxonomy" id="1810919"/>
    <lineage>
        <taxon>Eukaryota</taxon>
        <taxon>Fungi</taxon>
        <taxon>Dikarya</taxon>
        <taxon>Ascomycota</taxon>
        <taxon>Pezizomycotina</taxon>
        <taxon>Eurotiomycetes</taxon>
        <taxon>Eurotiomycetidae</taxon>
        <taxon>Eurotiales</taxon>
        <taxon>Aspergillaceae</taxon>
        <taxon>Aspergillus</taxon>
        <taxon>Aspergillus subgen. Nidulantes</taxon>
    </lineage>
</organism>
<dbReference type="OrthoDB" id="4364812at2759"/>
<dbReference type="Proteomes" id="UP000256690">
    <property type="component" value="Unassembled WGS sequence"/>
</dbReference>